<gene>
    <name evidence="1" type="ORF">Drose_05740</name>
</gene>
<accession>A0ABY5Z7F3</accession>
<protein>
    <recommendedName>
        <fullName evidence="3">Exonuclease domain-containing protein</fullName>
    </recommendedName>
</protein>
<proteinExistence type="predicted"/>
<reference evidence="1" key="1">
    <citation type="submission" date="2021-04" db="EMBL/GenBank/DDBJ databases">
        <title>Biosynthetic gene clusters of Dactylosporangioum roseum.</title>
        <authorList>
            <person name="Hartkoorn R.C."/>
            <person name="Beaudoing E."/>
            <person name="Hot D."/>
            <person name="Moureu S."/>
        </authorList>
    </citation>
    <scope>NUCLEOTIDE SEQUENCE</scope>
    <source>
        <strain evidence="1">NRRL B-16295</strain>
    </source>
</reference>
<dbReference type="InterPro" id="IPR036397">
    <property type="entry name" value="RNaseH_sf"/>
</dbReference>
<evidence type="ECO:0000313" key="2">
    <source>
        <dbReference type="Proteomes" id="UP001058271"/>
    </source>
</evidence>
<dbReference type="EMBL" id="CP073721">
    <property type="protein sequence ID" value="UWZ37772.1"/>
    <property type="molecule type" value="Genomic_DNA"/>
</dbReference>
<name>A0ABY5Z7F3_9ACTN</name>
<dbReference type="Gene3D" id="3.30.420.10">
    <property type="entry name" value="Ribonuclease H-like superfamily/Ribonuclease H"/>
    <property type="match status" value="1"/>
</dbReference>
<dbReference type="RefSeq" id="WP_260727135.1">
    <property type="nucleotide sequence ID" value="NZ_BAAABS010000033.1"/>
</dbReference>
<dbReference type="SUPFAM" id="SSF53098">
    <property type="entry name" value="Ribonuclease H-like"/>
    <property type="match status" value="1"/>
</dbReference>
<keyword evidence="2" id="KW-1185">Reference proteome</keyword>
<dbReference type="Proteomes" id="UP001058271">
    <property type="component" value="Chromosome"/>
</dbReference>
<organism evidence="1 2">
    <name type="scientific">Dactylosporangium roseum</name>
    <dbReference type="NCBI Taxonomy" id="47989"/>
    <lineage>
        <taxon>Bacteria</taxon>
        <taxon>Bacillati</taxon>
        <taxon>Actinomycetota</taxon>
        <taxon>Actinomycetes</taxon>
        <taxon>Micromonosporales</taxon>
        <taxon>Micromonosporaceae</taxon>
        <taxon>Dactylosporangium</taxon>
    </lineage>
</organism>
<sequence length="201" mass="22712">MTPLALTFTDTETISLHRETRLAWEIAMVRREPDGTETEAEFFIADVDLTHADPQSLKFGRFHERYRQQHDDRSDADGEYLPEFSAARKVEQMTRGAMLLGGNPAFDDLHLDRLLRRYGLCPSWHYHPWDVTAYVAGALGVPAGAGLKSDDISRMIGVDPDAFDRHTAMGDVRWLMAQYQAVLALRGSESWQSYDPLANIG</sequence>
<dbReference type="InterPro" id="IPR012337">
    <property type="entry name" value="RNaseH-like_sf"/>
</dbReference>
<evidence type="ECO:0000313" key="1">
    <source>
        <dbReference type="EMBL" id="UWZ37772.1"/>
    </source>
</evidence>
<evidence type="ECO:0008006" key="3">
    <source>
        <dbReference type="Google" id="ProtNLM"/>
    </source>
</evidence>